<dbReference type="PANTHER" id="PTHR43435">
    <property type="entry name" value="RIBULOKINASE"/>
    <property type="match status" value="1"/>
</dbReference>
<name>A0A8J8WF83_CHIOP</name>
<protein>
    <submittedName>
        <fullName evidence="3">FGGY carbohydrate kinase domain-containing protein</fullName>
    </submittedName>
</protein>
<dbReference type="EMBL" id="JACEEZ010025403">
    <property type="protein sequence ID" value="KAG0701131.1"/>
    <property type="molecule type" value="Genomic_DNA"/>
</dbReference>
<sequence length="259" mass="28620">MEAAGHTICDVLMCGGLCASKTYIQTHADVLDPITPLMFTWRQSGHLLATLRPLHPPSPLVSPGDSPSLVQIHYTPMFTWFRSQANNWRPPPSPLSLCLPGREILLPINQPSVLVGAAMLGAAASGHHATLGAAARAMGGPVQGWRPRADLKGFHDKKFAVFLQMQQDQIKYRDIMNALTQLPCRPCKPVDSLDPVELWDTFKRETLQAAKECIGERSRSRRGFVSLENMEESRAAGLAGNRDQHRALSRRTRTLLGRD</sequence>
<keyword evidence="2 3" id="KW-0418">Kinase</keyword>
<evidence type="ECO:0000313" key="4">
    <source>
        <dbReference type="Proteomes" id="UP000770661"/>
    </source>
</evidence>
<dbReference type="OrthoDB" id="2320933at2759"/>
<organism evidence="3 4">
    <name type="scientific">Chionoecetes opilio</name>
    <name type="common">Atlantic snow crab</name>
    <name type="synonym">Cancer opilio</name>
    <dbReference type="NCBI Taxonomy" id="41210"/>
    <lineage>
        <taxon>Eukaryota</taxon>
        <taxon>Metazoa</taxon>
        <taxon>Ecdysozoa</taxon>
        <taxon>Arthropoda</taxon>
        <taxon>Crustacea</taxon>
        <taxon>Multicrustacea</taxon>
        <taxon>Malacostraca</taxon>
        <taxon>Eumalacostraca</taxon>
        <taxon>Eucarida</taxon>
        <taxon>Decapoda</taxon>
        <taxon>Pleocyemata</taxon>
        <taxon>Brachyura</taxon>
        <taxon>Eubrachyura</taxon>
        <taxon>Majoidea</taxon>
        <taxon>Majidae</taxon>
        <taxon>Chionoecetes</taxon>
    </lineage>
</organism>
<dbReference type="GO" id="GO:0019150">
    <property type="term" value="F:D-ribulokinase activity"/>
    <property type="evidence" value="ECO:0007669"/>
    <property type="project" value="TreeGrafter"/>
</dbReference>
<accession>A0A8J8WF83</accession>
<dbReference type="InterPro" id="IPR043129">
    <property type="entry name" value="ATPase_NBD"/>
</dbReference>
<dbReference type="GO" id="GO:0005737">
    <property type="term" value="C:cytoplasm"/>
    <property type="evidence" value="ECO:0007669"/>
    <property type="project" value="TreeGrafter"/>
</dbReference>
<dbReference type="AlphaFoldDB" id="A0A8J8WF83"/>
<comment type="caution">
    <text evidence="3">The sequence shown here is derived from an EMBL/GenBank/DDBJ whole genome shotgun (WGS) entry which is preliminary data.</text>
</comment>
<keyword evidence="4" id="KW-1185">Reference proteome</keyword>
<dbReference type="Proteomes" id="UP000770661">
    <property type="component" value="Unassembled WGS sequence"/>
</dbReference>
<evidence type="ECO:0000256" key="1">
    <source>
        <dbReference type="ARBA" id="ARBA00022679"/>
    </source>
</evidence>
<dbReference type="Gene3D" id="3.30.420.40">
    <property type="match status" value="1"/>
</dbReference>
<keyword evidence="1" id="KW-0808">Transferase</keyword>
<proteinExistence type="predicted"/>
<evidence type="ECO:0000256" key="2">
    <source>
        <dbReference type="ARBA" id="ARBA00022777"/>
    </source>
</evidence>
<reference evidence="3" key="1">
    <citation type="submission" date="2020-07" db="EMBL/GenBank/DDBJ databases">
        <title>The High-quality genome of the commercially important snow crab, Chionoecetes opilio.</title>
        <authorList>
            <person name="Jeong J.-H."/>
            <person name="Ryu S."/>
        </authorList>
    </citation>
    <scope>NUCLEOTIDE SEQUENCE</scope>
    <source>
        <strain evidence="3">MADBK_172401_WGS</strain>
        <tissue evidence="3">Digestive gland</tissue>
    </source>
</reference>
<dbReference type="SUPFAM" id="SSF53067">
    <property type="entry name" value="Actin-like ATPase domain"/>
    <property type="match status" value="1"/>
</dbReference>
<evidence type="ECO:0000313" key="3">
    <source>
        <dbReference type="EMBL" id="KAG0701131.1"/>
    </source>
</evidence>
<gene>
    <name evidence="3" type="primary">FGGY</name>
    <name evidence="3" type="ORF">GWK47_025394</name>
</gene>
<dbReference type="GO" id="GO:0019321">
    <property type="term" value="P:pentose metabolic process"/>
    <property type="evidence" value="ECO:0007669"/>
    <property type="project" value="TreeGrafter"/>
</dbReference>
<dbReference type="PANTHER" id="PTHR43435:SF4">
    <property type="entry name" value="FGGY CARBOHYDRATE KINASE DOMAIN-CONTAINING PROTEIN"/>
    <property type="match status" value="1"/>
</dbReference>